<comment type="caution">
    <text evidence="18">The sequence shown here is derived from an EMBL/GenBank/DDBJ whole genome shotgun (WGS) entry which is preliminary data.</text>
</comment>
<evidence type="ECO:0000313" key="19">
    <source>
        <dbReference type="Proteomes" id="UP000247459"/>
    </source>
</evidence>
<keyword evidence="4" id="KW-1003">Cell membrane</keyword>
<keyword evidence="10" id="KW-0067">ATP-binding</keyword>
<comment type="subcellular location">
    <subcellularLocation>
        <location evidence="2">Cell membrane</location>
        <topology evidence="2">Multi-pass membrane protein</topology>
    </subcellularLocation>
</comment>
<keyword evidence="12" id="KW-0902">Two-component regulatory system</keyword>
<keyword evidence="5" id="KW-0597">Phosphoprotein</keyword>
<dbReference type="GO" id="GO:0005886">
    <property type="term" value="C:plasma membrane"/>
    <property type="evidence" value="ECO:0007669"/>
    <property type="project" value="UniProtKB-SubCell"/>
</dbReference>
<dbReference type="SUPFAM" id="SSF47384">
    <property type="entry name" value="Homodimeric domain of signal transducing histidine kinase"/>
    <property type="match status" value="1"/>
</dbReference>
<evidence type="ECO:0000256" key="15">
    <source>
        <dbReference type="SAM" id="Phobius"/>
    </source>
</evidence>
<dbReference type="InterPro" id="IPR005467">
    <property type="entry name" value="His_kinase_dom"/>
</dbReference>
<dbReference type="GO" id="GO:0005524">
    <property type="term" value="F:ATP binding"/>
    <property type="evidence" value="ECO:0007669"/>
    <property type="project" value="UniProtKB-KW"/>
</dbReference>
<reference evidence="18 19" key="1">
    <citation type="submission" date="2018-01" db="EMBL/GenBank/DDBJ databases">
        <title>Genome sequence of the PGP bacterium Paenibacillus illinoisensis E3.</title>
        <authorList>
            <person name="Rolli E."/>
            <person name="Marasco R."/>
            <person name="Bessem C."/>
            <person name="Michoud G."/>
            <person name="Gaiarsa S."/>
            <person name="Borin S."/>
            <person name="Daffonchio D."/>
        </authorList>
    </citation>
    <scope>NUCLEOTIDE SEQUENCE [LARGE SCALE GENOMIC DNA]</scope>
    <source>
        <strain evidence="18 19">E3</strain>
    </source>
</reference>
<proteinExistence type="predicted"/>
<feature type="domain" description="HAMP" evidence="17">
    <location>
        <begin position="197"/>
        <end position="249"/>
    </location>
</feature>
<keyword evidence="9 18" id="KW-0418">Kinase</keyword>
<keyword evidence="14" id="KW-0175">Coiled coil</keyword>
<dbReference type="PROSITE" id="PS50885">
    <property type="entry name" value="HAMP"/>
    <property type="match status" value="1"/>
</dbReference>
<accession>A0A2W0CU35</accession>
<evidence type="ECO:0000256" key="7">
    <source>
        <dbReference type="ARBA" id="ARBA00022692"/>
    </source>
</evidence>
<dbReference type="InterPro" id="IPR004358">
    <property type="entry name" value="Sig_transdc_His_kin-like_C"/>
</dbReference>
<dbReference type="SMART" id="SM00387">
    <property type="entry name" value="HATPase_c"/>
    <property type="match status" value="1"/>
</dbReference>
<gene>
    <name evidence="18" type="ORF">PIL02S_04645</name>
</gene>
<dbReference type="CDD" id="cd00082">
    <property type="entry name" value="HisKA"/>
    <property type="match status" value="1"/>
</dbReference>
<feature type="domain" description="Histidine kinase" evidence="16">
    <location>
        <begin position="257"/>
        <end position="473"/>
    </location>
</feature>
<dbReference type="PANTHER" id="PTHR45528">
    <property type="entry name" value="SENSOR HISTIDINE KINASE CPXA"/>
    <property type="match status" value="1"/>
</dbReference>
<dbReference type="GO" id="GO:0000155">
    <property type="term" value="F:phosphorelay sensor kinase activity"/>
    <property type="evidence" value="ECO:0007669"/>
    <property type="project" value="InterPro"/>
</dbReference>
<feature type="coiled-coil region" evidence="14">
    <location>
        <begin position="230"/>
        <end position="257"/>
    </location>
</feature>
<dbReference type="EMBL" id="PRLG01000022">
    <property type="protein sequence ID" value="PYY27151.1"/>
    <property type="molecule type" value="Genomic_DNA"/>
</dbReference>
<evidence type="ECO:0000256" key="10">
    <source>
        <dbReference type="ARBA" id="ARBA00022840"/>
    </source>
</evidence>
<dbReference type="Pfam" id="PF02518">
    <property type="entry name" value="HATPase_c"/>
    <property type="match status" value="1"/>
</dbReference>
<dbReference type="AlphaFoldDB" id="A0A2W0CU35"/>
<dbReference type="SUPFAM" id="SSF158472">
    <property type="entry name" value="HAMP domain-like"/>
    <property type="match status" value="1"/>
</dbReference>
<keyword evidence="7 15" id="KW-0812">Transmembrane</keyword>
<evidence type="ECO:0000256" key="14">
    <source>
        <dbReference type="SAM" id="Coils"/>
    </source>
</evidence>
<dbReference type="SMART" id="SM00304">
    <property type="entry name" value="HAMP"/>
    <property type="match status" value="1"/>
</dbReference>
<evidence type="ECO:0000256" key="12">
    <source>
        <dbReference type="ARBA" id="ARBA00023012"/>
    </source>
</evidence>
<protein>
    <recommendedName>
        <fullName evidence="3">histidine kinase</fullName>
        <ecNumber evidence="3">2.7.13.3</ecNumber>
    </recommendedName>
</protein>
<dbReference type="FunFam" id="1.10.287.130:FF:000001">
    <property type="entry name" value="Two-component sensor histidine kinase"/>
    <property type="match status" value="1"/>
</dbReference>
<sequence length="483" mass="54368">MKSPFWRLFCFLITIKKVMHLTWNKIHLKLSFTIFSLFIGILILLSIVLNLIFTNFLSSKVHDEANELAAHLSSMLEEQGTSAEQMADFTGVQMYILSSKGTFIESKASGIPTLPEYIWENDKLLEGQKVEKEFTFNNKLYLLHGIPVTTIPTVKGIYVISSLENMKESIQTIRNLLFIAGIGSLLLAMGCIFFLSKRLSNPLLKIEKATRQIAKGELNLKIPVETKDEIGSLSQAINDLARELKQYRDNRSEFFANVSHELRTPITYLEGYADILAKDLVENEEEKKKYLQIISEEAQRLNVIINDLFELSKMEEGKIDLKLMSVEPTSIIQRSIDKVQLKAQEKDLTIQSKLSPVPHIFVDPNRLEQIILNLLDNAIRYTADGNIQVSLTSEVGGVAINISDSGPGISAEELPFIFERFYRVEKSRSREYGGTGLGLSIVQSLVLQQGGTINVESKIGVGTSFKIFFPPITSSLKPHSFKL</sequence>
<dbReference type="Gene3D" id="6.10.340.10">
    <property type="match status" value="1"/>
</dbReference>
<dbReference type="InterPro" id="IPR036097">
    <property type="entry name" value="HisK_dim/P_sf"/>
</dbReference>
<evidence type="ECO:0000256" key="9">
    <source>
        <dbReference type="ARBA" id="ARBA00022777"/>
    </source>
</evidence>
<dbReference type="Pfam" id="PF00512">
    <property type="entry name" value="HisKA"/>
    <property type="match status" value="1"/>
</dbReference>
<evidence type="ECO:0000256" key="4">
    <source>
        <dbReference type="ARBA" id="ARBA00022475"/>
    </source>
</evidence>
<dbReference type="PROSITE" id="PS50109">
    <property type="entry name" value="HIS_KIN"/>
    <property type="match status" value="1"/>
</dbReference>
<dbReference type="SUPFAM" id="SSF55874">
    <property type="entry name" value="ATPase domain of HSP90 chaperone/DNA topoisomerase II/histidine kinase"/>
    <property type="match status" value="1"/>
</dbReference>
<keyword evidence="13 15" id="KW-0472">Membrane</keyword>
<dbReference type="PRINTS" id="PR00344">
    <property type="entry name" value="BCTRLSENSOR"/>
</dbReference>
<feature type="transmembrane region" description="Helical" evidence="15">
    <location>
        <begin position="175"/>
        <end position="195"/>
    </location>
</feature>
<evidence type="ECO:0000256" key="11">
    <source>
        <dbReference type="ARBA" id="ARBA00022989"/>
    </source>
</evidence>
<keyword evidence="6 18" id="KW-0808">Transferase</keyword>
<evidence type="ECO:0000256" key="6">
    <source>
        <dbReference type="ARBA" id="ARBA00022679"/>
    </source>
</evidence>
<dbReference type="InterPro" id="IPR003594">
    <property type="entry name" value="HATPase_dom"/>
</dbReference>
<dbReference type="CDD" id="cd00075">
    <property type="entry name" value="HATPase"/>
    <property type="match status" value="1"/>
</dbReference>
<evidence type="ECO:0000259" key="17">
    <source>
        <dbReference type="PROSITE" id="PS50885"/>
    </source>
</evidence>
<dbReference type="FunFam" id="3.30.565.10:FF:000006">
    <property type="entry name" value="Sensor histidine kinase WalK"/>
    <property type="match status" value="1"/>
</dbReference>
<dbReference type="PANTHER" id="PTHR45528:SF1">
    <property type="entry name" value="SENSOR HISTIDINE KINASE CPXA"/>
    <property type="match status" value="1"/>
</dbReference>
<dbReference type="InterPro" id="IPR036890">
    <property type="entry name" value="HATPase_C_sf"/>
</dbReference>
<feature type="transmembrane region" description="Helical" evidence="15">
    <location>
        <begin position="141"/>
        <end position="163"/>
    </location>
</feature>
<comment type="catalytic activity">
    <reaction evidence="1">
        <text>ATP + protein L-histidine = ADP + protein N-phospho-L-histidine.</text>
        <dbReference type="EC" id="2.7.13.3"/>
    </reaction>
</comment>
<evidence type="ECO:0000259" key="16">
    <source>
        <dbReference type="PROSITE" id="PS50109"/>
    </source>
</evidence>
<evidence type="ECO:0000256" key="5">
    <source>
        <dbReference type="ARBA" id="ARBA00022553"/>
    </source>
</evidence>
<dbReference type="Gene3D" id="3.30.565.10">
    <property type="entry name" value="Histidine kinase-like ATPase, C-terminal domain"/>
    <property type="match status" value="1"/>
</dbReference>
<dbReference type="Gene3D" id="1.10.287.130">
    <property type="match status" value="1"/>
</dbReference>
<evidence type="ECO:0000256" key="8">
    <source>
        <dbReference type="ARBA" id="ARBA00022741"/>
    </source>
</evidence>
<dbReference type="Proteomes" id="UP000247459">
    <property type="component" value="Unassembled WGS sequence"/>
</dbReference>
<dbReference type="InterPro" id="IPR050398">
    <property type="entry name" value="HssS/ArlS-like"/>
</dbReference>
<dbReference type="CDD" id="cd06225">
    <property type="entry name" value="HAMP"/>
    <property type="match status" value="1"/>
</dbReference>
<dbReference type="InterPro" id="IPR003660">
    <property type="entry name" value="HAMP_dom"/>
</dbReference>
<evidence type="ECO:0000313" key="18">
    <source>
        <dbReference type="EMBL" id="PYY27151.1"/>
    </source>
</evidence>
<dbReference type="InterPro" id="IPR003661">
    <property type="entry name" value="HisK_dim/P_dom"/>
</dbReference>
<evidence type="ECO:0000256" key="13">
    <source>
        <dbReference type="ARBA" id="ARBA00023136"/>
    </source>
</evidence>
<name>A0A2W0CU35_9BACL</name>
<evidence type="ECO:0000256" key="2">
    <source>
        <dbReference type="ARBA" id="ARBA00004651"/>
    </source>
</evidence>
<evidence type="ECO:0000256" key="3">
    <source>
        <dbReference type="ARBA" id="ARBA00012438"/>
    </source>
</evidence>
<dbReference type="EC" id="2.7.13.3" evidence="3"/>
<organism evidence="18 19">
    <name type="scientific">Paenibacillus illinoisensis</name>
    <dbReference type="NCBI Taxonomy" id="59845"/>
    <lineage>
        <taxon>Bacteria</taxon>
        <taxon>Bacillati</taxon>
        <taxon>Bacillota</taxon>
        <taxon>Bacilli</taxon>
        <taxon>Bacillales</taxon>
        <taxon>Paenibacillaceae</taxon>
        <taxon>Paenibacillus</taxon>
    </lineage>
</organism>
<dbReference type="Pfam" id="PF00672">
    <property type="entry name" value="HAMP"/>
    <property type="match status" value="1"/>
</dbReference>
<keyword evidence="11 15" id="KW-1133">Transmembrane helix</keyword>
<dbReference type="SMART" id="SM00388">
    <property type="entry name" value="HisKA"/>
    <property type="match status" value="1"/>
</dbReference>
<feature type="transmembrane region" description="Helical" evidence="15">
    <location>
        <begin position="30"/>
        <end position="53"/>
    </location>
</feature>
<evidence type="ECO:0000256" key="1">
    <source>
        <dbReference type="ARBA" id="ARBA00000085"/>
    </source>
</evidence>
<keyword evidence="8" id="KW-0547">Nucleotide-binding</keyword>